<dbReference type="InterPro" id="IPR029071">
    <property type="entry name" value="Ubiquitin-like_domsf"/>
</dbReference>
<comment type="caution">
    <text evidence="3">The sequence shown here is derived from an EMBL/GenBank/DDBJ whole genome shotgun (WGS) entry which is preliminary data.</text>
</comment>
<dbReference type="Proteomes" id="UP000789508">
    <property type="component" value="Unassembled WGS sequence"/>
</dbReference>
<feature type="domain" description="Ubiquitin-like" evidence="2">
    <location>
        <begin position="95"/>
        <end position="170"/>
    </location>
</feature>
<dbReference type="InterPro" id="IPR019956">
    <property type="entry name" value="Ubiquitin_dom"/>
</dbReference>
<feature type="transmembrane region" description="Helical" evidence="1">
    <location>
        <begin position="90"/>
        <end position="113"/>
    </location>
</feature>
<dbReference type="SUPFAM" id="SSF54236">
    <property type="entry name" value="Ubiquitin-like"/>
    <property type="match status" value="2"/>
</dbReference>
<proteinExistence type="predicted"/>
<name>A0A9N9HQ43_9GLOM</name>
<gene>
    <name evidence="3" type="ORF">ALEPTO_LOCUS11533</name>
</gene>
<dbReference type="AlphaFoldDB" id="A0A9N9HQ43"/>
<keyword evidence="1" id="KW-0472">Membrane</keyword>
<dbReference type="OrthoDB" id="428577at2759"/>
<reference evidence="3" key="1">
    <citation type="submission" date="2021-06" db="EMBL/GenBank/DDBJ databases">
        <authorList>
            <person name="Kallberg Y."/>
            <person name="Tangrot J."/>
            <person name="Rosling A."/>
        </authorList>
    </citation>
    <scope>NUCLEOTIDE SEQUENCE</scope>
    <source>
        <strain evidence="3">FL130A</strain>
    </source>
</reference>
<dbReference type="InterPro" id="IPR000626">
    <property type="entry name" value="Ubiquitin-like_dom"/>
</dbReference>
<feature type="domain" description="Ubiquitin-like" evidence="2">
    <location>
        <begin position="1"/>
        <end position="93"/>
    </location>
</feature>
<evidence type="ECO:0000256" key="1">
    <source>
        <dbReference type="SAM" id="Phobius"/>
    </source>
</evidence>
<keyword evidence="4" id="KW-1185">Reference proteome</keyword>
<accession>A0A9N9HQ43</accession>
<sequence length="170" mass="19548">MILFVVLRSGEKITLTVSGDHTVESVKQQIQQREGTIQHEKVKMARVLLVAHSETCLIGIPVNKQRLVYLFEELHNERKLDDYDFRSEGTMFLCMTLFVVVLLGKTITLTVFADDTVESVKKKICDREGIPVEEQRLVYTTKELNNDQLKLSDYGFQNEGTMYLSLRLFG</sequence>
<keyword evidence="1" id="KW-0812">Transmembrane</keyword>
<keyword evidence="1" id="KW-1133">Transmembrane helix</keyword>
<organism evidence="3 4">
    <name type="scientific">Ambispora leptoticha</name>
    <dbReference type="NCBI Taxonomy" id="144679"/>
    <lineage>
        <taxon>Eukaryota</taxon>
        <taxon>Fungi</taxon>
        <taxon>Fungi incertae sedis</taxon>
        <taxon>Mucoromycota</taxon>
        <taxon>Glomeromycotina</taxon>
        <taxon>Glomeromycetes</taxon>
        <taxon>Archaeosporales</taxon>
        <taxon>Ambisporaceae</taxon>
        <taxon>Ambispora</taxon>
    </lineage>
</organism>
<feature type="non-terminal residue" evidence="3">
    <location>
        <position position="170"/>
    </location>
</feature>
<evidence type="ECO:0000259" key="2">
    <source>
        <dbReference type="PROSITE" id="PS50053"/>
    </source>
</evidence>
<dbReference type="PRINTS" id="PR00348">
    <property type="entry name" value="UBIQUITIN"/>
</dbReference>
<dbReference type="EMBL" id="CAJVPS010019136">
    <property type="protein sequence ID" value="CAG8699929.1"/>
    <property type="molecule type" value="Genomic_DNA"/>
</dbReference>
<evidence type="ECO:0000313" key="3">
    <source>
        <dbReference type="EMBL" id="CAG8699929.1"/>
    </source>
</evidence>
<dbReference type="Gene3D" id="3.10.20.90">
    <property type="entry name" value="Phosphatidylinositol 3-kinase Catalytic Subunit, Chain A, domain 1"/>
    <property type="match status" value="2"/>
</dbReference>
<evidence type="ECO:0000313" key="4">
    <source>
        <dbReference type="Proteomes" id="UP000789508"/>
    </source>
</evidence>
<dbReference type="PROSITE" id="PS50053">
    <property type="entry name" value="UBIQUITIN_2"/>
    <property type="match status" value="2"/>
</dbReference>
<dbReference type="PANTHER" id="PTHR10666">
    <property type="entry name" value="UBIQUITIN"/>
    <property type="match status" value="1"/>
</dbReference>
<dbReference type="CDD" id="cd17039">
    <property type="entry name" value="Ubl_ubiquitin_like"/>
    <property type="match status" value="1"/>
</dbReference>
<dbReference type="SMART" id="SM00213">
    <property type="entry name" value="UBQ"/>
    <property type="match status" value="2"/>
</dbReference>
<dbReference type="Pfam" id="PF00240">
    <property type="entry name" value="ubiquitin"/>
    <property type="match status" value="2"/>
</dbReference>
<protein>
    <submittedName>
        <fullName evidence="3">9413_t:CDS:1</fullName>
    </submittedName>
</protein>
<dbReference type="InterPro" id="IPR050158">
    <property type="entry name" value="Ubiquitin_ubiquitin-like"/>
</dbReference>